<feature type="domain" description="NAD-glutamate dehydrogenase ACT3" evidence="5">
    <location>
        <begin position="480"/>
        <end position="539"/>
    </location>
</feature>
<feature type="domain" description="NAD-glutamate dehydrogenase ACT2" evidence="4">
    <location>
        <begin position="329"/>
        <end position="417"/>
    </location>
</feature>
<dbReference type="SUPFAM" id="SSF51735">
    <property type="entry name" value="NAD(P)-binding Rossmann-fold domains"/>
    <property type="match status" value="1"/>
</dbReference>
<feature type="domain" description="NAD-specific glutamate dehydrogenase C-terminal" evidence="2">
    <location>
        <begin position="1181"/>
        <end position="1512"/>
    </location>
</feature>
<dbReference type="InterPro" id="IPR046346">
    <property type="entry name" value="Aminoacid_DH-like_N_sf"/>
</dbReference>
<proteinExistence type="predicted"/>
<dbReference type="EMBL" id="CP128986">
    <property type="protein sequence ID" value="WOC10957.1"/>
    <property type="molecule type" value="Genomic_DNA"/>
</dbReference>
<dbReference type="Pfam" id="PF21078">
    <property type="entry name" value="GDH_HM3"/>
    <property type="match status" value="1"/>
</dbReference>
<evidence type="ECO:0000259" key="2">
    <source>
        <dbReference type="Pfam" id="PF21074"/>
    </source>
</evidence>
<dbReference type="GO" id="GO:0004352">
    <property type="term" value="F:glutamate dehydrogenase (NAD+) activity"/>
    <property type="evidence" value="ECO:0007669"/>
    <property type="project" value="UniProtKB-EC"/>
</dbReference>
<dbReference type="InterPro" id="IPR007780">
    <property type="entry name" value="NAD_Glu_DH_bac"/>
</dbReference>
<evidence type="ECO:0000313" key="6">
    <source>
        <dbReference type="EMBL" id="WOC10957.1"/>
    </source>
</evidence>
<organism evidence="6">
    <name type="scientific">Gordonia sp. MP11Mi</name>
    <dbReference type="NCBI Taxonomy" id="3022769"/>
    <lineage>
        <taxon>Bacteria</taxon>
        <taxon>Bacillati</taxon>
        <taxon>Actinomycetota</taxon>
        <taxon>Actinomycetes</taxon>
        <taxon>Mycobacteriales</taxon>
        <taxon>Gordoniaceae</taxon>
        <taxon>Gordonia</taxon>
    </lineage>
</organism>
<dbReference type="InterPro" id="IPR049059">
    <property type="entry name" value="NAD_Glu_DH_HM1"/>
</dbReference>
<dbReference type="PANTHER" id="PTHR43403:SF1">
    <property type="entry name" value="NAD-SPECIFIC GLUTAMATE DEHYDROGENASE"/>
    <property type="match status" value="1"/>
</dbReference>
<dbReference type="InterPro" id="IPR049064">
    <property type="entry name" value="NAD_Glu_DH_ACT3"/>
</dbReference>
<dbReference type="InterPro" id="IPR049056">
    <property type="entry name" value="NAD_Glu_DH_HM3"/>
</dbReference>
<sequence length="1516" mass="163339">MGSELAARYRAGVSDLPPAQIDRRLERHFAVGESRSPGEILVSATRVDDGGIEVHAVLDDVPLLVESILTAVGAAGYTIVATDHPRLTVARDAHGRLVGLDDDGIVESWITVVTAPSADADLAGLEAAVTTAASRATSVRDDTVAMRERLAEVTAAIADAGADLEEIRLLEWFASRSNFVGVGYRAATIDPDGGEVLGVWRDRDTHRPTPVSADSGVDVDRVWLATGLLRGQFPTLVRATRDGVEHQFLGIITATGAHQSIYDIPGVRVTVNRVLDGLGFAADSYGGMATVELLQSFPLVELFAADPADLAVRVSDLLDAQAARTPRFHVRPGVDGHTISALVFMAREAYSTAVRIRLTEIIKAAYGGQETEFTTRLSQSPLAQLQLLMHVRYPVVLDDAEGKYCQKQLTDAVRTWDDRVREHWIDRAREVAHDSSPLRLLDYVSERYRDGRDPAAAAADLPIAAALASGALHVAVDVPDAGAWTFTLYLCDRRAALTDVLPVLQSLGLTVVDEHPFTIDRPDGAAVAVYEFTVTPAPGIETERVPDLSARVADAFEQMWLGHADVDRLSELVLRAGLTSRWVAMLRTYARYLAQCGFGYSLSHIAGVLGDQRAATDALVDLFAASFDPDGHDDARRDEASARLDTQIAGILSLDADRVLSALAALVRATLRTTFYTEADGWTQPTIAVKLRTGDVPQAPQPRPKYEIFVHSPLVEGVHLRFGDVSRGGLRWSDRLEDFRTEILGLVKAQAVKNAVIVPVGAKGGFVVRRSPATRDDAIECYRAFIASLLQMTDDLDTVTGQVVPGPRVVRRDGDDTYLVVAADKGTASFSDIANEVSAHYGFWLGDAFASGGSVGYDHKAMGITARGAWESVKRHFREMDVDVQTQDFTAVAVGDMSGDVFGNGMLASRHTRLVAAFDHRHVFVDPDPDAATSYLERERLFRLPRSSWADYDTSLISPGGGVWPRDVKSIPITAPMRTALGLADDVTELEPPELIRAALLAPVDLLFNGGIGTYVKASGEADADVGDKANDAIRVAGAQLRVKVVGEGGNLGVTEHGRIEADLCGVRINSDAMDNSAGVDCSDHEVNIKVLLDSQIASGALDAADRVDFLESMTDDVADLVLADNIAQNAELGVARATADDDVELHARILADLADGGVDLALEALPYPRRLRARRDGDLGRGLTSPELATVMAHVKLQTKGRLLATTLPDNDLFTPLAAGYFPAAIRERFPEGIVGHRLRREIVTTRLVNRIVDGGGIGHLLSVQESTGADTGEGARAFVVADGVFGVSDLIDSIRAQPVPASVGDEMTRRVRRLLSTSSRWLLAHRPQPLATAAEITRYSDVAELTPDLSRWLRTVNGDALEKTYLDAGATPAVARAVAEIPYRVHLLDVHDLADIADRDPAEVGELLFAVLDHFGIDRLIRAVDGLDQGDRWHLLARVALHDDLLSVLRGLTGSILSMSEPDEPTRDKIGEWSAGRSTLLTRASATLDDLTASAQWDIATLSVAVRSLRSVIG</sequence>
<feature type="domain" description="NAD-glutamate dehydrogenase N-terminal ACT1" evidence="3">
    <location>
        <begin position="53"/>
        <end position="127"/>
    </location>
</feature>
<dbReference type="InterPro" id="IPR028971">
    <property type="entry name" value="NAD-GDH_cat"/>
</dbReference>
<dbReference type="PANTHER" id="PTHR43403">
    <property type="entry name" value="NAD-SPECIFIC GLUTAMATE DEHYDROGENASE"/>
    <property type="match status" value="1"/>
</dbReference>
<dbReference type="Pfam" id="PF21076">
    <property type="entry name" value="GDH_ACT2"/>
    <property type="match status" value="1"/>
</dbReference>
<dbReference type="InterPro" id="IPR048381">
    <property type="entry name" value="GDH_C"/>
</dbReference>
<dbReference type="SUPFAM" id="SSF53223">
    <property type="entry name" value="Aminoacid dehydrogenase-like, N-terminal domain"/>
    <property type="match status" value="1"/>
</dbReference>
<dbReference type="Pfam" id="PF21077">
    <property type="entry name" value="GDH_ACT3"/>
    <property type="match status" value="1"/>
</dbReference>
<dbReference type="Pfam" id="PF21074">
    <property type="entry name" value="GDH_C"/>
    <property type="match status" value="1"/>
</dbReference>
<name>A0AA97CTP3_9ACTN</name>
<evidence type="ECO:0000259" key="3">
    <source>
        <dbReference type="Pfam" id="PF21075"/>
    </source>
</evidence>
<dbReference type="PIRSF" id="PIRSF036761">
    <property type="entry name" value="GDH_Mll4104"/>
    <property type="match status" value="1"/>
</dbReference>
<keyword evidence="6" id="KW-0560">Oxidoreductase</keyword>
<dbReference type="Pfam" id="PF05088">
    <property type="entry name" value="Bac_GDH_CD"/>
    <property type="match status" value="1"/>
</dbReference>
<dbReference type="InterPro" id="IPR036291">
    <property type="entry name" value="NAD(P)-bd_dom_sf"/>
</dbReference>
<protein>
    <submittedName>
        <fullName evidence="6">NAD-specific glutamate dehydrogenase</fullName>
        <ecNumber evidence="6">1.4.1.2</ecNumber>
    </submittedName>
</protein>
<evidence type="ECO:0000259" key="5">
    <source>
        <dbReference type="Pfam" id="PF21077"/>
    </source>
</evidence>
<dbReference type="InterPro" id="IPR049062">
    <property type="entry name" value="NAD_Glu_DH_ACT2"/>
</dbReference>
<dbReference type="InterPro" id="IPR024727">
    <property type="entry name" value="NAD_Glu_DH_N_ACT1"/>
</dbReference>
<dbReference type="GO" id="GO:0006538">
    <property type="term" value="P:L-glutamate catabolic process"/>
    <property type="evidence" value="ECO:0007669"/>
    <property type="project" value="InterPro"/>
</dbReference>
<dbReference type="Pfam" id="PF21075">
    <property type="entry name" value="GDH_ACT1"/>
    <property type="match status" value="1"/>
</dbReference>
<evidence type="ECO:0000259" key="4">
    <source>
        <dbReference type="Pfam" id="PF21076"/>
    </source>
</evidence>
<feature type="domain" description="NAD-glutamate dehydrogenase catalytic" evidence="1">
    <location>
        <begin position="645"/>
        <end position="1135"/>
    </location>
</feature>
<accession>A0AA97CTP3</accession>
<reference evidence="6" key="1">
    <citation type="submission" date="2023-06" db="EMBL/GenBank/DDBJ databases">
        <title>Gordonia sp. nov. and Pseudochrobactrum sp. nov., two species isolated from the burying beetle Nicrophorus vespilloides.</title>
        <authorList>
            <person name="Poehlein A."/>
            <person name="Guzman J."/>
            <person name="Daniel R."/>
            <person name="Vilcinskas A."/>
        </authorList>
    </citation>
    <scope>NUCLEOTIDE SEQUENCE</scope>
    <source>
        <strain evidence="6">MP11Mi</strain>
    </source>
</reference>
<gene>
    <name evidence="6" type="primary">gdh_1</name>
    <name evidence="6" type="ORF">MP11Mi_00160</name>
</gene>
<dbReference type="GO" id="GO:0004069">
    <property type="term" value="F:L-aspartate:2-oxoglutarate aminotransferase activity"/>
    <property type="evidence" value="ECO:0007669"/>
    <property type="project" value="InterPro"/>
</dbReference>
<dbReference type="EC" id="1.4.1.2" evidence="6"/>
<evidence type="ECO:0000259" key="1">
    <source>
        <dbReference type="Pfam" id="PF05088"/>
    </source>
</evidence>
<dbReference type="Pfam" id="PF21073">
    <property type="entry name" value="GDH_HM1"/>
    <property type="match status" value="1"/>
</dbReference>